<dbReference type="AlphaFoldDB" id="A0A8B9SRG1"/>
<dbReference type="PIRSF" id="PIRSF002417">
    <property type="entry name" value="Lipid_binding_protein"/>
    <property type="match status" value="1"/>
</dbReference>
<dbReference type="Ensembl" id="ENSAPLT00020010750.1">
    <property type="protein sequence ID" value="ENSAPLP00020009991.1"/>
    <property type="gene ID" value="ENSAPLG00020007325.1"/>
</dbReference>
<dbReference type="InterPro" id="IPR032942">
    <property type="entry name" value="BPI/LBP/Plunc"/>
</dbReference>
<evidence type="ECO:0000256" key="1">
    <source>
        <dbReference type="ARBA" id="ARBA00004613"/>
    </source>
</evidence>
<keyword evidence="8 13" id="KW-0044">Antibiotic</keyword>
<dbReference type="GO" id="GO:0001530">
    <property type="term" value="F:lipopolysaccharide binding"/>
    <property type="evidence" value="ECO:0007669"/>
    <property type="project" value="TreeGrafter"/>
</dbReference>
<dbReference type="PANTHER" id="PTHR10504:SF84">
    <property type="entry name" value="BACTERICIDAL PERMEABILITY-INCREASING PROTEIN"/>
    <property type="match status" value="1"/>
</dbReference>
<keyword evidence="5 13" id="KW-0929">Antimicrobial</keyword>
<feature type="disulfide bond" evidence="12">
    <location>
        <begin position="156"/>
        <end position="195"/>
    </location>
</feature>
<comment type="domain">
    <text evidence="13">The N- and C-terminal barrels adopt an identical fold despite having only 13% of conserved residues.</text>
</comment>
<keyword evidence="10 13" id="KW-0325">Glycoprotein</keyword>
<evidence type="ECO:0000256" key="11">
    <source>
        <dbReference type="ARBA" id="ARBA00025943"/>
    </source>
</evidence>
<reference evidence="17" key="2">
    <citation type="submission" date="2025-08" db="UniProtKB">
        <authorList>
            <consortium name="Ensembl"/>
        </authorList>
    </citation>
    <scope>IDENTIFICATION</scope>
</reference>
<evidence type="ECO:0000256" key="12">
    <source>
        <dbReference type="PIRSR" id="PIRSR002417-50"/>
    </source>
</evidence>
<evidence type="ECO:0000256" key="8">
    <source>
        <dbReference type="ARBA" id="ARBA00023022"/>
    </source>
</evidence>
<evidence type="ECO:0000256" key="3">
    <source>
        <dbReference type="ARBA" id="ARBA00017827"/>
    </source>
</evidence>
<dbReference type="Proteomes" id="UP000694400">
    <property type="component" value="Chromosome 16"/>
</dbReference>
<keyword evidence="9 12" id="KW-1015">Disulfide bond</keyword>
<evidence type="ECO:0000256" key="7">
    <source>
        <dbReference type="ARBA" id="ARBA00022859"/>
    </source>
</evidence>
<reference evidence="17" key="3">
    <citation type="submission" date="2025-09" db="UniProtKB">
        <authorList>
            <consortium name="Ensembl"/>
        </authorList>
    </citation>
    <scope>IDENTIFICATION</scope>
</reference>
<evidence type="ECO:0000256" key="2">
    <source>
        <dbReference type="ARBA" id="ARBA00007292"/>
    </source>
</evidence>
<feature type="domain" description="Lipid-binding serum glycoprotein C-terminal" evidence="16">
    <location>
        <begin position="268"/>
        <end position="473"/>
    </location>
</feature>
<keyword evidence="7 13" id="KW-0391">Immunity</keyword>
<evidence type="ECO:0000259" key="16">
    <source>
        <dbReference type="SMART" id="SM00329"/>
    </source>
</evidence>
<keyword evidence="6 13" id="KW-0399">Innate immunity</keyword>
<dbReference type="FunFam" id="3.15.10.10:FF:000001">
    <property type="entry name" value="phospholipid transfer protein-like"/>
    <property type="match status" value="1"/>
</dbReference>
<dbReference type="SUPFAM" id="SSF55394">
    <property type="entry name" value="Bactericidal permeability-increasing protein, BPI"/>
    <property type="match status" value="2"/>
</dbReference>
<keyword evidence="13 14" id="KW-0732">Signal</keyword>
<dbReference type="Gene3D" id="3.15.20.10">
    <property type="entry name" value="Bactericidal permeability-increasing protein, domain 2"/>
    <property type="match status" value="1"/>
</dbReference>
<comment type="similarity">
    <text evidence="2">Belongs to the BPI/LBP/Plunc superfamily. BPI/LBP family.</text>
</comment>
<feature type="domain" description="Lipid-binding serum glycoprotein N-terminal" evidence="15">
    <location>
        <begin position="30"/>
        <end position="253"/>
    </location>
</feature>
<evidence type="ECO:0000313" key="17">
    <source>
        <dbReference type="Ensembl" id="ENSAPLP00020009991.1"/>
    </source>
</evidence>
<dbReference type="SMART" id="SM00329">
    <property type="entry name" value="BPI2"/>
    <property type="match status" value="1"/>
</dbReference>
<feature type="chain" id="PRO_5034859023" description="Bactericidal permeability-increasing protein" evidence="14">
    <location>
        <begin position="23"/>
        <end position="483"/>
    </location>
</feature>
<dbReference type="GO" id="GO:0045087">
    <property type="term" value="P:innate immune response"/>
    <property type="evidence" value="ECO:0007669"/>
    <property type="project" value="UniProtKB-UniRule"/>
</dbReference>
<evidence type="ECO:0000256" key="5">
    <source>
        <dbReference type="ARBA" id="ARBA00022529"/>
    </source>
</evidence>
<evidence type="ECO:0000256" key="13">
    <source>
        <dbReference type="RuleBase" id="RU369039"/>
    </source>
</evidence>
<dbReference type="SMART" id="SM00328">
    <property type="entry name" value="BPI1"/>
    <property type="match status" value="1"/>
</dbReference>
<comment type="subunit">
    <text evidence="11 13">Monomer. Homodimer; disulfide-linked.</text>
</comment>
<dbReference type="InterPro" id="IPR030675">
    <property type="entry name" value="BPI/LBP"/>
</dbReference>
<dbReference type="InterPro" id="IPR017942">
    <property type="entry name" value="Lipid-bd_serum_glycop_N"/>
</dbReference>
<evidence type="ECO:0000256" key="6">
    <source>
        <dbReference type="ARBA" id="ARBA00022588"/>
    </source>
</evidence>
<evidence type="ECO:0000313" key="18">
    <source>
        <dbReference type="Proteomes" id="UP000694400"/>
    </source>
</evidence>
<dbReference type="FunFam" id="3.15.20.10:FF:000001">
    <property type="entry name" value="Phospholipid transfer protein"/>
    <property type="match status" value="1"/>
</dbReference>
<dbReference type="Pfam" id="PF02886">
    <property type="entry name" value="LBP_BPI_CETP_C"/>
    <property type="match status" value="1"/>
</dbReference>
<dbReference type="CDD" id="cd00026">
    <property type="entry name" value="BPI2"/>
    <property type="match status" value="1"/>
</dbReference>
<name>A0A8B9SRG1_ANAPL</name>
<evidence type="ECO:0000256" key="14">
    <source>
        <dbReference type="SAM" id="SignalP"/>
    </source>
</evidence>
<organism evidence="17 18">
    <name type="scientific">Anas platyrhynchos</name>
    <name type="common">Mallard</name>
    <name type="synonym">Anas boschas</name>
    <dbReference type="NCBI Taxonomy" id="8839"/>
    <lineage>
        <taxon>Eukaryota</taxon>
        <taxon>Metazoa</taxon>
        <taxon>Chordata</taxon>
        <taxon>Craniata</taxon>
        <taxon>Vertebrata</taxon>
        <taxon>Euteleostomi</taxon>
        <taxon>Archelosauria</taxon>
        <taxon>Archosauria</taxon>
        <taxon>Dinosauria</taxon>
        <taxon>Saurischia</taxon>
        <taxon>Theropoda</taxon>
        <taxon>Coelurosauria</taxon>
        <taxon>Aves</taxon>
        <taxon>Neognathae</taxon>
        <taxon>Galloanserae</taxon>
        <taxon>Anseriformes</taxon>
        <taxon>Anatidae</taxon>
        <taxon>Anatinae</taxon>
        <taxon>Anas</taxon>
    </lineage>
</organism>
<evidence type="ECO:0000259" key="15">
    <source>
        <dbReference type="SMART" id="SM00328"/>
    </source>
</evidence>
<dbReference type="GO" id="GO:0005615">
    <property type="term" value="C:extracellular space"/>
    <property type="evidence" value="ECO:0007669"/>
    <property type="project" value="UniProtKB-UniRule"/>
</dbReference>
<dbReference type="PANTHER" id="PTHR10504">
    <property type="entry name" value="BACTERICIDAL PERMEABILITY-INCREASING BPI PROTEIN-RELATED"/>
    <property type="match status" value="1"/>
</dbReference>
<keyword evidence="4 13" id="KW-0964">Secreted</keyword>
<comment type="domain">
    <text evidence="13">The N-terminal region may be exposed to the interior of the granule, whereas the C-terminal portion may be embedded in the membrane. During phagocytosis and degranulation, proteases may be released and activated and cleave BPI at the junction of the N- and C-terminal portions of the molecule, providing controlled release of the N-terminal antibacterial fragment when bacteria are ingested.</text>
</comment>
<reference evidence="17" key="1">
    <citation type="submission" date="2019-08" db="EMBL/GenBank/DDBJ databases">
        <title>Three high-quality genomes provides insights into domestication of ducks.</title>
        <authorList>
            <person name="Hou Z.C."/>
            <person name="Zhu F."/>
            <person name="Yin Z.T."/>
            <person name="Zhang F."/>
        </authorList>
    </citation>
    <scope>NUCLEOTIDE SEQUENCE [LARGE SCALE GENOMIC DNA]</scope>
</reference>
<accession>A0A8B9SRG1</accession>
<comment type="function">
    <text evidence="13">The cytotoxic action of BPI is limited to many species of Gram-negative bacteria; this specificity may be explained by a strong affinity of the very basic N-terminal half for the negatively charged lipopolysaccharides that are unique to the Gram-negative bacterial outer envelope.</text>
</comment>
<dbReference type="InterPro" id="IPR001124">
    <property type="entry name" value="Lipid-bd_serum_glycop_C"/>
</dbReference>
<comment type="subcellular location">
    <subcellularLocation>
        <location evidence="1 13">Secreted</location>
    </subcellularLocation>
</comment>
<dbReference type="GO" id="GO:0050829">
    <property type="term" value="P:defense response to Gram-negative bacterium"/>
    <property type="evidence" value="ECO:0007669"/>
    <property type="project" value="UniProtKB-UniRule"/>
</dbReference>
<sequence>MGVRSLLVASTVLALGLALSGATNPGFVVRITQAGLDYAKQHGVAILEEELAQLKLQDISGESRIPVLGKVRYEISGLNLRDFQLPHSQISLVPNEGLQVSISNAFAELDGNWRVKLRILRHHGSFNLNVEHIYIKTILKLGRDDSGKPTVDISACSTSISNVRVHFSGKLSWLYNLFRKTIASKFKENLEDKVCETLRSSARRYLQPYLQTVPVTANIDAVAGIDYSLTAAPVATAQFLNVDLKGECFSLAQRTPVPFTPPALAVPPEHNRMVYFGVSSYFFNTASFAYHTAGALIFDITDAMIPKDIEFRLNTSTFAAFLPQLDEMYPNMPMKFRLSAPSAPFLNIGTNGVSLQPVVDIQAYAIYPNGNLAPLFLLGLTGNVSATTNVQSGRMVGSLAVGSMNLTLKHSNVGTGTFKVKMVQSIMNVVASSILLPRLNERLGKGFPLPLPAQVQLSDPIVQFHENFLLFGANVRYQPRRGR</sequence>
<evidence type="ECO:0000256" key="10">
    <source>
        <dbReference type="ARBA" id="ARBA00023180"/>
    </source>
</evidence>
<proteinExistence type="inferred from homology"/>
<dbReference type="CDD" id="cd00025">
    <property type="entry name" value="BPI1"/>
    <property type="match status" value="1"/>
</dbReference>
<feature type="signal peptide" evidence="14">
    <location>
        <begin position="1"/>
        <end position="22"/>
    </location>
</feature>
<dbReference type="GO" id="GO:0031663">
    <property type="term" value="P:lipopolysaccharide-mediated signaling pathway"/>
    <property type="evidence" value="ECO:0007669"/>
    <property type="project" value="TreeGrafter"/>
</dbReference>
<protein>
    <recommendedName>
        <fullName evidence="3 13">Bactericidal permeability-increasing protein</fullName>
        <shortName evidence="13">BPI</shortName>
    </recommendedName>
</protein>
<dbReference type="Pfam" id="PF01273">
    <property type="entry name" value="LBP_BPI_CETP"/>
    <property type="match status" value="1"/>
</dbReference>
<dbReference type="Gene3D" id="3.15.10.10">
    <property type="entry name" value="Bactericidal permeability-increasing protein, domain 1"/>
    <property type="match status" value="1"/>
</dbReference>
<evidence type="ECO:0000256" key="4">
    <source>
        <dbReference type="ARBA" id="ARBA00022525"/>
    </source>
</evidence>
<evidence type="ECO:0000256" key="9">
    <source>
        <dbReference type="ARBA" id="ARBA00023157"/>
    </source>
</evidence>
<dbReference type="InterPro" id="IPR017943">
    <property type="entry name" value="Bactericidal_perm-incr_a/b_dom"/>
</dbReference>